<evidence type="ECO:0000313" key="12">
    <source>
        <dbReference type="VGNC" id="VGNC:74937"/>
    </source>
</evidence>
<dbReference type="ExpressionAtlas" id="A0A5F7ZPZ8">
    <property type="expression patterns" value="baseline"/>
</dbReference>
<keyword evidence="9" id="KW-0812">Transmembrane</keyword>
<evidence type="ECO:0000256" key="5">
    <source>
        <dbReference type="ARBA" id="ARBA00023157"/>
    </source>
</evidence>
<evidence type="ECO:0000256" key="4">
    <source>
        <dbReference type="ARBA" id="ARBA00022729"/>
    </source>
</evidence>
<evidence type="ECO:0000256" key="2">
    <source>
        <dbReference type="ARBA" id="ARBA00010352"/>
    </source>
</evidence>
<reference evidence="10" key="4">
    <citation type="submission" date="2025-09" db="UniProtKB">
        <authorList>
            <consortium name="Ensembl"/>
        </authorList>
    </citation>
    <scope>IDENTIFICATION</scope>
    <source>
        <strain evidence="10">17573</strain>
    </source>
</reference>
<feature type="transmembrane region" description="Helical" evidence="9">
    <location>
        <begin position="49"/>
        <end position="72"/>
    </location>
</feature>
<evidence type="ECO:0000256" key="1">
    <source>
        <dbReference type="ARBA" id="ARBA00004613"/>
    </source>
</evidence>
<reference evidence="11" key="1">
    <citation type="journal article" date="2007" name="Science">
        <title>Evolutionary and biomedical insights from the rhesus macaque genome.</title>
        <authorList>
            <person name="Gibbs R.A."/>
            <person name="Rogers J."/>
            <person name="Katze M.G."/>
            <person name="Bumgarner R."/>
            <person name="Weinstock G.M."/>
            <person name="Mardis E.R."/>
            <person name="Remington K.A."/>
            <person name="Strausberg R.L."/>
            <person name="Venter J.C."/>
            <person name="Wilson R.K."/>
            <person name="Batzer M.A."/>
            <person name="Bustamante C.D."/>
            <person name="Eichler E.E."/>
            <person name="Hahn M.W."/>
            <person name="Hardison R.C."/>
            <person name="Makova K.D."/>
            <person name="Miller W."/>
            <person name="Milosavljevic A."/>
            <person name="Palermo R.E."/>
            <person name="Siepel A."/>
            <person name="Sikela J.M."/>
            <person name="Attaway T."/>
            <person name="Bell S."/>
            <person name="Bernard K.E."/>
            <person name="Buhay C.J."/>
            <person name="Chandrabose M.N."/>
            <person name="Dao M."/>
            <person name="Davis C."/>
            <person name="Delehaunty K.D."/>
            <person name="Ding Y."/>
            <person name="Dinh H.H."/>
            <person name="Dugan-Rocha S."/>
            <person name="Fulton L.A."/>
            <person name="Gabisi R.A."/>
            <person name="Garner T.T."/>
            <person name="Godfrey J."/>
            <person name="Hawes A.C."/>
            <person name="Hernandez J."/>
            <person name="Hines S."/>
            <person name="Holder M."/>
            <person name="Hume J."/>
            <person name="Jhangiani S.N."/>
            <person name="Joshi V."/>
            <person name="Khan Z.M."/>
            <person name="Kirkness E.F."/>
            <person name="Cree A."/>
            <person name="Fowler R.G."/>
            <person name="Lee S."/>
            <person name="Lewis L.R."/>
            <person name="Li Z."/>
            <person name="Liu Y.-S."/>
            <person name="Moore S.M."/>
            <person name="Muzny D."/>
            <person name="Nazareth L.V."/>
            <person name="Ngo D.N."/>
            <person name="Okwuonu G.O."/>
            <person name="Pai G."/>
            <person name="Parker D."/>
            <person name="Paul H.A."/>
            <person name="Pfannkoch C."/>
            <person name="Pohl C.S."/>
            <person name="Rogers Y.-H.C."/>
            <person name="Ruiz S.J."/>
            <person name="Sabo A."/>
            <person name="Santibanez J."/>
            <person name="Schneider B.W."/>
            <person name="Smith S.M."/>
            <person name="Sodergren E."/>
            <person name="Svatek A.F."/>
            <person name="Utterback T.R."/>
            <person name="Vattathil S."/>
            <person name="Warren W."/>
            <person name="White C.S."/>
            <person name="Chinwalla A.T."/>
            <person name="Feng Y."/>
            <person name="Halpern A.L."/>
            <person name="Hillier L.W."/>
            <person name="Huang X."/>
            <person name="Minx P."/>
            <person name="Nelson J.O."/>
            <person name="Pepin K.H."/>
            <person name="Qin X."/>
            <person name="Sutton G.G."/>
            <person name="Venter E."/>
            <person name="Walenz B.P."/>
            <person name="Wallis J.W."/>
            <person name="Worley K.C."/>
            <person name="Yang S.-P."/>
            <person name="Jones S.M."/>
            <person name="Marra M.A."/>
            <person name="Rocchi M."/>
            <person name="Schein J.E."/>
            <person name="Baertsch R."/>
            <person name="Clarke L."/>
            <person name="Csuros M."/>
            <person name="Glasscock J."/>
            <person name="Harris R.A."/>
            <person name="Havlak P."/>
            <person name="Jackson A.R."/>
            <person name="Jiang H."/>
            <person name="Liu Y."/>
            <person name="Messina D.N."/>
            <person name="Shen Y."/>
            <person name="Song H.X.-Z."/>
            <person name="Wylie T."/>
            <person name="Zhang L."/>
            <person name="Birney E."/>
            <person name="Han K."/>
            <person name="Konkel M.K."/>
            <person name="Lee J."/>
            <person name="Smit A.F.A."/>
            <person name="Ullmer B."/>
            <person name="Wang H."/>
            <person name="Xing J."/>
            <person name="Burhans R."/>
            <person name="Cheng Z."/>
            <person name="Karro J.E."/>
            <person name="Ma J."/>
            <person name="Raney B."/>
            <person name="She X."/>
            <person name="Cox M.J."/>
            <person name="Demuth J.P."/>
            <person name="Dumas L.J."/>
            <person name="Han S.-G."/>
            <person name="Hopkins J."/>
            <person name="Karimpour-Fard A."/>
            <person name="Kim Y.H."/>
            <person name="Pollack J.R."/>
            <person name="Vinar T."/>
            <person name="Addo-Quaye C."/>
            <person name="Degenhardt J."/>
            <person name="Denby A."/>
            <person name="Hubisz M.J."/>
            <person name="Indap A."/>
            <person name="Kosiol C."/>
            <person name="Lahn B.T."/>
            <person name="Lawson H.A."/>
            <person name="Marklein A."/>
            <person name="Nielsen R."/>
            <person name="Vallender E.J."/>
            <person name="Clark A.G."/>
            <person name="Ferguson B."/>
            <person name="Hernandez R.D."/>
            <person name="Hirani K."/>
            <person name="Kehrer-Sawatzki H."/>
            <person name="Kolb J."/>
            <person name="Patil S."/>
            <person name="Pu L.-L."/>
            <person name="Ren Y."/>
            <person name="Smith D.G."/>
            <person name="Wheeler D.A."/>
            <person name="Schenck I."/>
            <person name="Ball E.V."/>
            <person name="Chen R."/>
            <person name="Cooper D.N."/>
            <person name="Giardine B."/>
            <person name="Hsu F."/>
            <person name="Kent W.J."/>
            <person name="Lesk A."/>
            <person name="Nelson D.L."/>
            <person name="O'brien W.E."/>
            <person name="Pruefer K."/>
            <person name="Stenson P.D."/>
            <person name="Wallace J.C."/>
            <person name="Ke H."/>
            <person name="Liu X.-M."/>
            <person name="Wang P."/>
            <person name="Xiang A.P."/>
            <person name="Yang F."/>
            <person name="Barber G.P."/>
            <person name="Haussler D."/>
            <person name="Karolchik D."/>
            <person name="Kern A.D."/>
            <person name="Kuhn R.M."/>
            <person name="Smith K.E."/>
            <person name="Zwieg A.S."/>
        </authorList>
    </citation>
    <scope>NUCLEOTIDE SEQUENCE [LARGE SCALE GENOMIC DNA]</scope>
    <source>
        <strain evidence="11">17573</strain>
    </source>
</reference>
<evidence type="ECO:0000256" key="7">
    <source>
        <dbReference type="ARBA" id="ARBA00069598"/>
    </source>
</evidence>
<dbReference type="GeneTree" id="ENSGT00940000154371"/>
<protein>
    <recommendedName>
        <fullName evidence="7 8">Beta-microseminoprotein</fullName>
    </recommendedName>
</protein>
<keyword evidence="9" id="KW-1133">Transmembrane helix</keyword>
<dbReference type="FunFam" id="2.10.70.10:FF:000137">
    <property type="entry name" value="Beta-microseminoprotein"/>
    <property type="match status" value="1"/>
</dbReference>
<keyword evidence="4" id="KW-0732">Signal</keyword>
<comment type="subcellular location">
    <subcellularLocation>
        <location evidence="1 8">Secreted</location>
    </subcellularLocation>
</comment>
<dbReference type="Proteomes" id="UP000006718">
    <property type="component" value="Chromosome 9"/>
</dbReference>
<reference evidence="10" key="2">
    <citation type="submission" date="2019-01" db="EMBL/GenBank/DDBJ databases">
        <authorList>
            <person name="Graves T."/>
            <person name="Eichler E.E."/>
            <person name="Wilson R.K."/>
        </authorList>
    </citation>
    <scope>NUCLEOTIDE SEQUENCE [LARGE SCALE GENOMIC DNA]</scope>
    <source>
        <strain evidence="10">17573</strain>
    </source>
</reference>
<evidence type="ECO:0000256" key="6">
    <source>
        <dbReference type="ARBA" id="ARBA00066091"/>
    </source>
</evidence>
<comment type="subunit">
    <text evidence="6">Homodimer; Interacts with PI16.</text>
</comment>
<organism evidence="10 11">
    <name type="scientific">Macaca mulatta</name>
    <name type="common">Rhesus macaque</name>
    <dbReference type="NCBI Taxonomy" id="9544"/>
    <lineage>
        <taxon>Eukaryota</taxon>
        <taxon>Metazoa</taxon>
        <taxon>Chordata</taxon>
        <taxon>Craniata</taxon>
        <taxon>Vertebrata</taxon>
        <taxon>Euteleostomi</taxon>
        <taxon>Mammalia</taxon>
        <taxon>Eutheria</taxon>
        <taxon>Euarchontoglires</taxon>
        <taxon>Primates</taxon>
        <taxon>Haplorrhini</taxon>
        <taxon>Catarrhini</taxon>
        <taxon>Cercopithecidae</taxon>
        <taxon>Cercopithecinae</taxon>
        <taxon>Macaca</taxon>
    </lineage>
</organism>
<dbReference type="Gene3D" id="2.10.70.10">
    <property type="entry name" value="Complement Module, domain 1"/>
    <property type="match status" value="1"/>
</dbReference>
<keyword evidence="9" id="KW-0472">Membrane</keyword>
<sequence length="160" mass="18433">WKQLQLQNVPGICWRIRHGTQIQLCLLILFSLNSQHKKGASFQNVQQNVLLGGFVIFATFVTLCNASCSFIPNERFPGDSTRECTDLKGNKHPINSKWKTDNCERCTCYKTEIICCTLIATPVGYDKKKCQRIFKKEDCKYIVVEKKNPKKTCPIDQWIL</sequence>
<dbReference type="Gene3D" id="2.20.25.590">
    <property type="match status" value="1"/>
</dbReference>
<evidence type="ECO:0000313" key="11">
    <source>
        <dbReference type="Proteomes" id="UP000006718"/>
    </source>
</evidence>
<dbReference type="Ensembl" id="ENSMMUT00000099026.1">
    <property type="protein sequence ID" value="ENSMMUP00000066718.1"/>
    <property type="gene ID" value="ENSMMUG00000008023.4"/>
</dbReference>
<dbReference type="VEuPathDB" id="HostDB:ENSMMUG00000008023"/>
<name>A0A5F7ZPZ8_MACMU</name>
<evidence type="ECO:0000313" key="10">
    <source>
        <dbReference type="Ensembl" id="ENSMMUP00000066718.1"/>
    </source>
</evidence>
<accession>A0A5F7ZPZ8</accession>
<proteinExistence type="inferred from homology"/>
<dbReference type="GO" id="GO:0005576">
    <property type="term" value="C:extracellular region"/>
    <property type="evidence" value="ECO:0007669"/>
    <property type="project" value="UniProtKB-SubCell"/>
</dbReference>
<dbReference type="PANTHER" id="PTHR10500">
    <property type="entry name" value="BETA-MICROSEMINOPROTEIN"/>
    <property type="match status" value="1"/>
</dbReference>
<dbReference type="VGNC" id="VGNC:74937">
    <property type="gene designation" value="MSMB"/>
</dbReference>
<keyword evidence="5" id="KW-1015">Disulfide bond</keyword>
<evidence type="ECO:0000256" key="9">
    <source>
        <dbReference type="SAM" id="Phobius"/>
    </source>
</evidence>
<dbReference type="InterPro" id="IPR008735">
    <property type="entry name" value="PSP94"/>
</dbReference>
<reference evidence="10" key="3">
    <citation type="submission" date="2025-08" db="UniProtKB">
        <authorList>
            <consortium name="Ensembl"/>
        </authorList>
    </citation>
    <scope>IDENTIFICATION</scope>
    <source>
        <strain evidence="10">17573</strain>
    </source>
</reference>
<gene>
    <name evidence="10 12" type="primary">MSMB</name>
</gene>
<dbReference type="PANTHER" id="PTHR10500:SF8">
    <property type="entry name" value="BETA-MICROSEMINOPROTEIN"/>
    <property type="match status" value="1"/>
</dbReference>
<keyword evidence="11" id="KW-1185">Reference proteome</keyword>
<dbReference type="Pfam" id="PF05825">
    <property type="entry name" value="PSP94"/>
    <property type="match status" value="1"/>
</dbReference>
<evidence type="ECO:0000256" key="8">
    <source>
        <dbReference type="RuleBase" id="RU364124"/>
    </source>
</evidence>
<comment type="similarity">
    <text evidence="2 8">Belongs to the beta-microseminoprotein family.</text>
</comment>
<evidence type="ECO:0000256" key="3">
    <source>
        <dbReference type="ARBA" id="ARBA00022525"/>
    </source>
</evidence>
<dbReference type="Bgee" id="ENSMMUG00000008023">
    <property type="expression patterns" value="Expressed in olfactory segment of nasal mucosa and 10 other cell types or tissues"/>
</dbReference>
<dbReference type="AlphaFoldDB" id="A0A5F7ZPZ8"/>
<keyword evidence="3 8" id="KW-0964">Secreted</keyword>